<evidence type="ECO:0000313" key="1">
    <source>
        <dbReference type="EMBL" id="MSU08524.1"/>
    </source>
</evidence>
<reference evidence="1 2" key="1">
    <citation type="submission" date="2019-08" db="EMBL/GenBank/DDBJ databases">
        <title>In-depth cultivation of the pig gut microbiome towards novel bacterial diversity and tailored functional studies.</title>
        <authorList>
            <person name="Wylensek D."/>
            <person name="Hitch T.C.A."/>
            <person name="Clavel T."/>
        </authorList>
    </citation>
    <scope>NUCLEOTIDE SEQUENCE [LARGE SCALE GENOMIC DNA]</scope>
    <source>
        <strain evidence="1 2">WCA-693-APC-5D-A</strain>
    </source>
</reference>
<dbReference type="EMBL" id="VUNR01000009">
    <property type="protein sequence ID" value="MSU08524.1"/>
    <property type="molecule type" value="Genomic_DNA"/>
</dbReference>
<accession>A0A6I2UG63</accession>
<dbReference type="AlphaFoldDB" id="A0A6I2UG63"/>
<keyword evidence="2" id="KW-1185">Reference proteome</keyword>
<name>A0A6I2UG63_9FIRM</name>
<comment type="caution">
    <text evidence="1">The sequence shown here is derived from an EMBL/GenBank/DDBJ whole genome shotgun (WGS) entry which is preliminary data.</text>
</comment>
<proteinExistence type="predicted"/>
<dbReference type="GeneID" id="96778453"/>
<protein>
    <submittedName>
        <fullName evidence="1">Uncharacterized protein</fullName>
    </submittedName>
</protein>
<organism evidence="1 2">
    <name type="scientific">Anaerovibrio slackiae</name>
    <dbReference type="NCBI Taxonomy" id="2652309"/>
    <lineage>
        <taxon>Bacteria</taxon>
        <taxon>Bacillati</taxon>
        <taxon>Bacillota</taxon>
        <taxon>Negativicutes</taxon>
        <taxon>Selenomonadales</taxon>
        <taxon>Selenomonadaceae</taxon>
        <taxon>Anaerovibrio</taxon>
    </lineage>
</organism>
<dbReference type="RefSeq" id="WP_154406693.1">
    <property type="nucleotide sequence ID" value="NZ_JBGUTX010000226.1"/>
</dbReference>
<dbReference type="Proteomes" id="UP000433181">
    <property type="component" value="Unassembled WGS sequence"/>
</dbReference>
<gene>
    <name evidence="1" type="ORF">FYJ84_05940</name>
</gene>
<sequence>MIYPYMTLADATEIVYTNVFEEAGVQKVEVHFERPTDKGFETARCKLPEYEWIIRDGFSDDEIKFFEEFLHNNAHLFYKYGASGGMNIA</sequence>
<evidence type="ECO:0000313" key="2">
    <source>
        <dbReference type="Proteomes" id="UP000433181"/>
    </source>
</evidence>